<proteinExistence type="predicted"/>
<dbReference type="InterPro" id="IPR043917">
    <property type="entry name" value="DUF5753"/>
</dbReference>
<evidence type="ECO:0000259" key="1">
    <source>
        <dbReference type="Pfam" id="PF19054"/>
    </source>
</evidence>
<feature type="domain" description="DUF5753" evidence="1">
    <location>
        <begin position="45"/>
        <end position="217"/>
    </location>
</feature>
<evidence type="ECO:0000313" key="3">
    <source>
        <dbReference type="Proteomes" id="UP000649753"/>
    </source>
</evidence>
<name>A0A927M2C1_9ACTN</name>
<sequence>MQYFESGKLIPQEGTAQRLDEVFGTGREIQDLAKVAHEDLRPWLRPWVEHERRAVLLRAWEPTLIPGLLQTEEYMRLVFAAVPSNTGRLDEVVATRRNRQATVLDRRPPVELVVMVEESALHRGPPEILKAQLGHLVDVSHRPTVRIRVVPDAAGIHAGLGGPLALAAMPDGRRVGYLDDLLQGRVATTPGDVLELELVWEAVNELALTADQTRDMMLRIINEQ</sequence>
<protein>
    <recommendedName>
        <fullName evidence="1">DUF5753 domain-containing protein</fullName>
    </recommendedName>
</protein>
<gene>
    <name evidence="2" type="ORF">H4W31_001200</name>
</gene>
<keyword evidence="3" id="KW-1185">Reference proteome</keyword>
<comment type="caution">
    <text evidence="2">The sequence shown here is derived from an EMBL/GenBank/DDBJ whole genome shotgun (WGS) entry which is preliminary data.</text>
</comment>
<organism evidence="2 3">
    <name type="scientific">Plantactinospora soyae</name>
    <dbReference type="NCBI Taxonomy" id="1544732"/>
    <lineage>
        <taxon>Bacteria</taxon>
        <taxon>Bacillati</taxon>
        <taxon>Actinomycetota</taxon>
        <taxon>Actinomycetes</taxon>
        <taxon>Micromonosporales</taxon>
        <taxon>Micromonosporaceae</taxon>
        <taxon>Plantactinospora</taxon>
    </lineage>
</organism>
<reference evidence="2" key="1">
    <citation type="submission" date="2020-10" db="EMBL/GenBank/DDBJ databases">
        <title>Sequencing the genomes of 1000 actinobacteria strains.</title>
        <authorList>
            <person name="Klenk H.-P."/>
        </authorList>
    </citation>
    <scope>NUCLEOTIDE SEQUENCE</scope>
    <source>
        <strain evidence="2">DSM 46832</strain>
    </source>
</reference>
<accession>A0A927M2C1</accession>
<dbReference type="EMBL" id="JADBEB010000001">
    <property type="protein sequence ID" value="MBE1485562.1"/>
    <property type="molecule type" value="Genomic_DNA"/>
</dbReference>
<dbReference type="RefSeq" id="WP_192765734.1">
    <property type="nucleotide sequence ID" value="NZ_JADBEB010000001.1"/>
</dbReference>
<dbReference type="Proteomes" id="UP000649753">
    <property type="component" value="Unassembled WGS sequence"/>
</dbReference>
<evidence type="ECO:0000313" key="2">
    <source>
        <dbReference type="EMBL" id="MBE1485562.1"/>
    </source>
</evidence>
<dbReference type="Pfam" id="PF19054">
    <property type="entry name" value="DUF5753"/>
    <property type="match status" value="1"/>
</dbReference>
<dbReference type="AlphaFoldDB" id="A0A927M2C1"/>